<name>A0A4R0HP47_9ACTN</name>
<dbReference type="GO" id="GO:0022857">
    <property type="term" value="F:transmembrane transporter activity"/>
    <property type="evidence" value="ECO:0007669"/>
    <property type="project" value="InterPro"/>
</dbReference>
<feature type="transmembrane region" description="Helical" evidence="1">
    <location>
        <begin position="49"/>
        <end position="71"/>
    </location>
</feature>
<feature type="transmembrane region" description="Helical" evidence="1">
    <location>
        <begin position="83"/>
        <end position="105"/>
    </location>
</feature>
<protein>
    <submittedName>
        <fullName evidence="2">MFS transporter</fullName>
    </submittedName>
</protein>
<dbReference type="InterPro" id="IPR011701">
    <property type="entry name" value="MFS"/>
</dbReference>
<dbReference type="Pfam" id="PF07690">
    <property type="entry name" value="MFS_1"/>
    <property type="match status" value="1"/>
</dbReference>
<gene>
    <name evidence="2" type="ORF">E0H45_13390</name>
</gene>
<evidence type="ECO:0000313" key="2">
    <source>
        <dbReference type="EMBL" id="TCC12168.1"/>
    </source>
</evidence>
<dbReference type="PANTHER" id="PTHR23542">
    <property type="match status" value="1"/>
</dbReference>
<evidence type="ECO:0000313" key="3">
    <source>
        <dbReference type="Proteomes" id="UP000292346"/>
    </source>
</evidence>
<accession>A0A4R0HP47</accession>
<keyword evidence="1" id="KW-0472">Membrane</keyword>
<comment type="caution">
    <text evidence="2">The sequence shown here is derived from an EMBL/GenBank/DDBJ whole genome shotgun (WGS) entry which is preliminary data.</text>
</comment>
<sequence>MSLMDLTAYRDLWKTQGVMALLASALIARLPVLATMVPLAFLAKDAAGNFGWAGVVAGAYSVGTAVASVVWSRMADRRGARRVVIGTGMAWGVWMAVLALLPYSWYRLLPIAAALAGVFVAPVTSALRANWPRIVHGSRLRAVYSLDATAQELLFVFGPMLGAIMVSFASPRAGLLACAVTAAAAIWWFGLNQQSGVPHDEDAGPRPTARQLVFHPHRTPILFAWACLVMGFASMSLGMVAVADEHGNRLIAGILETVAAVGSVTGGVINGALPGGRTSAVWRRMLLLAGLVAVCIFVTSSVVALAIAMFAAGCMIAPTVAALYERVGALTPTSAHTEIFGWTQSGGMVGSAIGSAVAGAVVEAFGVRYAWVLTAGLIVLATLSLLRVPPHRPVDTSAVDDAAVAV</sequence>
<dbReference type="Proteomes" id="UP000292346">
    <property type="component" value="Unassembled WGS sequence"/>
</dbReference>
<evidence type="ECO:0000256" key="1">
    <source>
        <dbReference type="SAM" id="Phobius"/>
    </source>
</evidence>
<feature type="transmembrane region" description="Helical" evidence="1">
    <location>
        <begin position="285"/>
        <end position="318"/>
    </location>
</feature>
<reference evidence="2 3" key="1">
    <citation type="submission" date="2019-02" db="EMBL/GenBank/DDBJ databases">
        <title>Kribbella capetownensis sp. nov. and Kribbella speibonae sp. nov., isolated from soil.</title>
        <authorList>
            <person name="Curtis S.M."/>
            <person name="Norton I."/>
            <person name="Everest G.J."/>
            <person name="Meyers P.R."/>
        </authorList>
    </citation>
    <scope>NUCLEOTIDE SEQUENCE [LARGE SCALE GENOMIC DNA]</scope>
    <source>
        <strain evidence="2 3">KCTC 29219</strain>
    </source>
</reference>
<feature type="transmembrane region" description="Helical" evidence="1">
    <location>
        <begin position="21"/>
        <end position="43"/>
    </location>
</feature>
<organism evidence="2 3">
    <name type="scientific">Kribbella soli</name>
    <dbReference type="NCBI Taxonomy" id="1124743"/>
    <lineage>
        <taxon>Bacteria</taxon>
        <taxon>Bacillati</taxon>
        <taxon>Actinomycetota</taxon>
        <taxon>Actinomycetes</taxon>
        <taxon>Propionibacteriales</taxon>
        <taxon>Kribbellaceae</taxon>
        <taxon>Kribbella</taxon>
    </lineage>
</organism>
<feature type="transmembrane region" description="Helical" evidence="1">
    <location>
        <begin position="369"/>
        <end position="386"/>
    </location>
</feature>
<feature type="transmembrane region" description="Helical" evidence="1">
    <location>
        <begin position="111"/>
        <end position="131"/>
    </location>
</feature>
<proteinExistence type="predicted"/>
<dbReference type="SUPFAM" id="SSF103473">
    <property type="entry name" value="MFS general substrate transporter"/>
    <property type="match status" value="1"/>
</dbReference>
<keyword evidence="1" id="KW-1133">Transmembrane helix</keyword>
<dbReference type="InterPro" id="IPR036259">
    <property type="entry name" value="MFS_trans_sf"/>
</dbReference>
<keyword evidence="1" id="KW-0812">Transmembrane</keyword>
<dbReference type="PANTHER" id="PTHR23542:SF1">
    <property type="entry name" value="MAJOR FACILITATOR SUPERFAMILY (MFS) PROFILE DOMAIN-CONTAINING PROTEIN"/>
    <property type="match status" value="1"/>
</dbReference>
<dbReference type="AlphaFoldDB" id="A0A4R0HP47"/>
<dbReference type="Gene3D" id="1.20.1250.20">
    <property type="entry name" value="MFS general substrate transporter like domains"/>
    <property type="match status" value="1"/>
</dbReference>
<dbReference type="OrthoDB" id="4686510at2"/>
<feature type="transmembrane region" description="Helical" evidence="1">
    <location>
        <begin position="143"/>
        <end position="167"/>
    </location>
</feature>
<feature type="transmembrane region" description="Helical" evidence="1">
    <location>
        <begin position="249"/>
        <end position="273"/>
    </location>
</feature>
<dbReference type="EMBL" id="SJJZ01000001">
    <property type="protein sequence ID" value="TCC12168.1"/>
    <property type="molecule type" value="Genomic_DNA"/>
</dbReference>
<feature type="transmembrane region" description="Helical" evidence="1">
    <location>
        <begin position="221"/>
        <end position="243"/>
    </location>
</feature>
<keyword evidence="3" id="KW-1185">Reference proteome</keyword>
<feature type="transmembrane region" description="Helical" evidence="1">
    <location>
        <begin position="173"/>
        <end position="191"/>
    </location>
</feature>